<name>A0A8S9JV03_BRACR</name>
<organism evidence="2">
    <name type="scientific">Brassica cretica</name>
    <name type="common">Mustard</name>
    <dbReference type="NCBI Taxonomy" id="69181"/>
    <lineage>
        <taxon>Eukaryota</taxon>
        <taxon>Viridiplantae</taxon>
        <taxon>Streptophyta</taxon>
        <taxon>Embryophyta</taxon>
        <taxon>Tracheophyta</taxon>
        <taxon>Spermatophyta</taxon>
        <taxon>Magnoliopsida</taxon>
        <taxon>eudicotyledons</taxon>
        <taxon>Gunneridae</taxon>
        <taxon>Pentapetalae</taxon>
        <taxon>rosids</taxon>
        <taxon>malvids</taxon>
        <taxon>Brassicales</taxon>
        <taxon>Brassicaceae</taxon>
        <taxon>Brassiceae</taxon>
        <taxon>Brassica</taxon>
    </lineage>
</organism>
<evidence type="ECO:0000256" key="1">
    <source>
        <dbReference type="SAM" id="Phobius"/>
    </source>
</evidence>
<reference evidence="2" key="1">
    <citation type="submission" date="2019-12" db="EMBL/GenBank/DDBJ databases">
        <title>Genome sequencing and annotation of Brassica cretica.</title>
        <authorList>
            <person name="Studholme D.J."/>
            <person name="Sarris P.F."/>
        </authorList>
    </citation>
    <scope>NUCLEOTIDE SEQUENCE</scope>
    <source>
        <strain evidence="2">PFS-102/07</strain>
        <tissue evidence="2">Leaf</tissue>
    </source>
</reference>
<dbReference type="InterPro" id="IPR029066">
    <property type="entry name" value="PLP-binding_barrel"/>
</dbReference>
<keyword evidence="1" id="KW-0812">Transmembrane</keyword>
<dbReference type="PANTHER" id="PTHR10146">
    <property type="entry name" value="PROLINE SYNTHETASE CO-TRANSCRIBED BACTERIAL HOMOLOG PROTEIN"/>
    <property type="match status" value="1"/>
</dbReference>
<feature type="transmembrane region" description="Helical" evidence="1">
    <location>
        <begin position="6"/>
        <end position="25"/>
    </location>
</feature>
<keyword evidence="1" id="KW-0472">Membrane</keyword>
<gene>
    <name evidence="2" type="ORF">F2Q70_00034772</name>
</gene>
<dbReference type="SUPFAM" id="SSF51419">
    <property type="entry name" value="PLP-binding barrel"/>
    <property type="match status" value="1"/>
</dbReference>
<comment type="caution">
    <text evidence="2">The sequence shown here is derived from an EMBL/GenBank/DDBJ whole genome shotgun (WGS) entry which is preliminary data.</text>
</comment>
<sequence>MADWAPIIVGVILFVILSWTSLLTAPNQPRSRLRLSLGAAFSSPTSPMIKRPKRRVMFCLLLGLSGEIINLRLRQAHGISHQPELPEDIKWHFIGNLQSNKVKPLLTGVPNLVMVESVDDEKGLQETGLMTHVSPFGLSSLPRLLSFFYDGDVALLGLKEELGSLDWGHDRVADASHHGSGE</sequence>
<dbReference type="PANTHER" id="PTHR10146:SF15">
    <property type="entry name" value="PYRIDOXAL PHOSPHATE HOMEOSTASIS PROTEIN"/>
    <property type="match status" value="1"/>
</dbReference>
<dbReference type="EMBL" id="QGKY02000246">
    <property type="protein sequence ID" value="KAF2585246.1"/>
    <property type="molecule type" value="Genomic_DNA"/>
</dbReference>
<proteinExistence type="predicted"/>
<dbReference type="PROSITE" id="PS01211">
    <property type="entry name" value="UPF0001"/>
    <property type="match status" value="1"/>
</dbReference>
<keyword evidence="1" id="KW-1133">Transmembrane helix</keyword>
<dbReference type="InterPro" id="IPR011078">
    <property type="entry name" value="PyrdxlP_homeostasis"/>
</dbReference>
<dbReference type="AlphaFoldDB" id="A0A8S9JV03"/>
<dbReference type="Gene3D" id="3.20.20.10">
    <property type="entry name" value="Alanine racemase"/>
    <property type="match status" value="1"/>
</dbReference>
<evidence type="ECO:0000313" key="2">
    <source>
        <dbReference type="EMBL" id="KAF2585246.1"/>
    </source>
</evidence>
<dbReference type="Pfam" id="PF11820">
    <property type="entry name" value="DUF3339"/>
    <property type="match status" value="1"/>
</dbReference>
<dbReference type="InterPro" id="IPR021775">
    <property type="entry name" value="DUF3339"/>
</dbReference>
<dbReference type="GO" id="GO:0030170">
    <property type="term" value="F:pyridoxal phosphate binding"/>
    <property type="evidence" value="ECO:0007669"/>
    <property type="project" value="InterPro"/>
</dbReference>
<protein>
    <submittedName>
        <fullName evidence="2">Uncharacterized protein</fullName>
    </submittedName>
</protein>
<accession>A0A8S9JV03</accession>